<accession>A0AAD6S1D4</accession>
<feature type="region of interest" description="Disordered" evidence="1">
    <location>
        <begin position="59"/>
        <end position="80"/>
    </location>
</feature>
<gene>
    <name evidence="2" type="ORF">C8F04DRAFT_1322011</name>
</gene>
<dbReference type="AlphaFoldDB" id="A0AAD6S1D4"/>
<organism evidence="2 3">
    <name type="scientific">Mycena alexandri</name>
    <dbReference type="NCBI Taxonomy" id="1745969"/>
    <lineage>
        <taxon>Eukaryota</taxon>
        <taxon>Fungi</taxon>
        <taxon>Dikarya</taxon>
        <taxon>Basidiomycota</taxon>
        <taxon>Agaricomycotina</taxon>
        <taxon>Agaricomycetes</taxon>
        <taxon>Agaricomycetidae</taxon>
        <taxon>Agaricales</taxon>
        <taxon>Marasmiineae</taxon>
        <taxon>Mycenaceae</taxon>
        <taxon>Mycena</taxon>
    </lineage>
</organism>
<dbReference type="EMBL" id="JARJCM010000293">
    <property type="protein sequence ID" value="KAJ7019444.1"/>
    <property type="molecule type" value="Genomic_DNA"/>
</dbReference>
<name>A0AAD6S1D4_9AGAR</name>
<reference evidence="2" key="1">
    <citation type="submission" date="2023-03" db="EMBL/GenBank/DDBJ databases">
        <title>Massive genome expansion in bonnet fungi (Mycena s.s.) driven by repeated elements and novel gene families across ecological guilds.</title>
        <authorList>
            <consortium name="Lawrence Berkeley National Laboratory"/>
            <person name="Harder C.B."/>
            <person name="Miyauchi S."/>
            <person name="Viragh M."/>
            <person name="Kuo A."/>
            <person name="Thoen E."/>
            <person name="Andreopoulos B."/>
            <person name="Lu D."/>
            <person name="Skrede I."/>
            <person name="Drula E."/>
            <person name="Henrissat B."/>
            <person name="Morin E."/>
            <person name="Kohler A."/>
            <person name="Barry K."/>
            <person name="LaButti K."/>
            <person name="Morin E."/>
            <person name="Salamov A."/>
            <person name="Lipzen A."/>
            <person name="Mereny Z."/>
            <person name="Hegedus B."/>
            <person name="Baldrian P."/>
            <person name="Stursova M."/>
            <person name="Weitz H."/>
            <person name="Taylor A."/>
            <person name="Grigoriev I.V."/>
            <person name="Nagy L.G."/>
            <person name="Martin F."/>
            <person name="Kauserud H."/>
        </authorList>
    </citation>
    <scope>NUCLEOTIDE SEQUENCE</scope>
    <source>
        <strain evidence="2">CBHHK200</strain>
    </source>
</reference>
<proteinExistence type="predicted"/>
<protein>
    <submittedName>
        <fullName evidence="2">Uncharacterized protein</fullName>
    </submittedName>
</protein>
<evidence type="ECO:0000313" key="3">
    <source>
        <dbReference type="Proteomes" id="UP001218188"/>
    </source>
</evidence>
<comment type="caution">
    <text evidence="2">The sequence shown here is derived from an EMBL/GenBank/DDBJ whole genome shotgun (WGS) entry which is preliminary data.</text>
</comment>
<evidence type="ECO:0000313" key="2">
    <source>
        <dbReference type="EMBL" id="KAJ7019444.1"/>
    </source>
</evidence>
<sequence>MSRLQPPCTSNTSSCNFEDLSTTTLAMFHWTRRDLYPESTDPFILLHLLKVYPPWNSDSPGRGSTPAFDPRGNSHYGSPHTASNLDMANCPIYPTRSKDGMLRLSVLVSRDARARNNNNAALGMIRRSSDPAELALMLEGRADHQVSATAGARWRATLLARNGRKNSDVPGGVIAIQRGAVCIRDELLECLCGPTSRQRVKDRILPLVIRSFV</sequence>
<dbReference type="Proteomes" id="UP001218188">
    <property type="component" value="Unassembled WGS sequence"/>
</dbReference>
<evidence type="ECO:0000256" key="1">
    <source>
        <dbReference type="SAM" id="MobiDB-lite"/>
    </source>
</evidence>
<keyword evidence="3" id="KW-1185">Reference proteome</keyword>